<sequence length="224" mass="26086">MSNFYPIKQPGCVQLMTACCYKDHALLRDDRYKQFVMEGLTFMVAQQRIWLYGYVLLEDEFHAMWQQRPPWEKANVRQPLLRHIARRIKYDLRATDPGALELYRSHLADRVFQFWEKQKIRVEITSFSAAGEMLENMHQAPVNSGLCGDQIEYPYSSAWFYGDRVPPADIPVPELTDFSNAFQHPESMNVKPESGRIRKRFIRSKGGLLLPKPPRSKFSGPDAD</sequence>
<protein>
    <recommendedName>
        <fullName evidence="4">Transposase IS200-like domain-containing protein</fullName>
    </recommendedName>
</protein>
<name>A0ABZ2Z4Z6_9BACT</name>
<evidence type="ECO:0008006" key="4">
    <source>
        <dbReference type="Google" id="ProtNLM"/>
    </source>
</evidence>
<evidence type="ECO:0000313" key="2">
    <source>
        <dbReference type="EMBL" id="WZN47316.1"/>
    </source>
</evidence>
<dbReference type="RefSeq" id="WP_341841961.1">
    <property type="nucleotide sequence ID" value="NZ_CP149792.1"/>
</dbReference>
<reference evidence="2 3" key="1">
    <citation type="submission" date="2024-03" db="EMBL/GenBank/DDBJ databases">
        <title>Chitinophaga caseinilytica sp. nov., a casein hydrolysing bacterium isolated from forest soil.</title>
        <authorList>
            <person name="Lee D.S."/>
            <person name="Han D.M."/>
            <person name="Baek J.H."/>
            <person name="Choi D.G."/>
            <person name="Jeon J.H."/>
            <person name="Jeon C.O."/>
        </authorList>
    </citation>
    <scope>NUCLEOTIDE SEQUENCE [LARGE SCALE GENOMIC DNA]</scope>
    <source>
        <strain evidence="2 3">KACC 19118</strain>
    </source>
</reference>
<keyword evidence="3" id="KW-1185">Reference proteome</keyword>
<gene>
    <name evidence="2" type="ORF">WJU22_03875</name>
</gene>
<feature type="region of interest" description="Disordered" evidence="1">
    <location>
        <begin position="204"/>
        <end position="224"/>
    </location>
</feature>
<dbReference type="Gene3D" id="3.30.70.1290">
    <property type="entry name" value="Transposase IS200-like"/>
    <property type="match status" value="1"/>
</dbReference>
<dbReference type="Proteomes" id="UP001449657">
    <property type="component" value="Chromosome"/>
</dbReference>
<dbReference type="SUPFAM" id="SSF143422">
    <property type="entry name" value="Transposase IS200-like"/>
    <property type="match status" value="1"/>
</dbReference>
<accession>A0ABZ2Z4Z6</accession>
<organism evidence="2 3">
    <name type="scientific">Chitinophaga caseinilytica</name>
    <dbReference type="NCBI Taxonomy" id="2267521"/>
    <lineage>
        <taxon>Bacteria</taxon>
        <taxon>Pseudomonadati</taxon>
        <taxon>Bacteroidota</taxon>
        <taxon>Chitinophagia</taxon>
        <taxon>Chitinophagales</taxon>
        <taxon>Chitinophagaceae</taxon>
        <taxon>Chitinophaga</taxon>
    </lineage>
</organism>
<dbReference type="EMBL" id="CP150096">
    <property type="protein sequence ID" value="WZN47316.1"/>
    <property type="molecule type" value="Genomic_DNA"/>
</dbReference>
<evidence type="ECO:0000313" key="3">
    <source>
        <dbReference type="Proteomes" id="UP001449657"/>
    </source>
</evidence>
<proteinExistence type="predicted"/>
<evidence type="ECO:0000256" key="1">
    <source>
        <dbReference type="SAM" id="MobiDB-lite"/>
    </source>
</evidence>
<dbReference type="InterPro" id="IPR036515">
    <property type="entry name" value="Transposase_17_sf"/>
</dbReference>